<organism evidence="3 4">
    <name type="scientific">Pandoraea fibrosis</name>
    <dbReference type="NCBI Taxonomy" id="1891094"/>
    <lineage>
        <taxon>Bacteria</taxon>
        <taxon>Pseudomonadati</taxon>
        <taxon>Pseudomonadota</taxon>
        <taxon>Betaproteobacteria</taxon>
        <taxon>Burkholderiales</taxon>
        <taxon>Burkholderiaceae</taxon>
        <taxon>Pandoraea</taxon>
    </lineage>
</organism>
<accession>A0ABX6HWS2</accession>
<sequence>MRSNQSGILLVSVAIAIAVAGLLATFWGVNQMRQMRVERAERVGHSLNMIGNATDTFIAKYHKDINEMLSTPGSTFTLNDHTFIYTPASSSFDYAYVGNLDATSLTSALDISGVATKPPHGLGNYEIRVYRECDRTNPSNCRINSVTYLTEPAKLAYSASPDHDFAIIVAKTVGVRGGRSTIDRPEAFRFVDEYQRPTPDTIPNPLRKPGLVAMRGSFQMQSRDTDVARDGVRDTAADLEGQSDDTNRSIKGVKTIKGIVGVGKPEMNEPEIKRKAPPQTPLQLSDDADRHSRGITEPGRRWHADDERL</sequence>
<proteinExistence type="predicted"/>
<evidence type="ECO:0000256" key="1">
    <source>
        <dbReference type="SAM" id="MobiDB-lite"/>
    </source>
</evidence>
<dbReference type="RefSeq" id="WP_039366571.1">
    <property type="nucleotide sequence ID" value="NZ_CP047385.1"/>
</dbReference>
<evidence type="ECO:0000313" key="3">
    <source>
        <dbReference type="EMBL" id="QHF15327.1"/>
    </source>
</evidence>
<gene>
    <name evidence="3" type="ORF">PI93_023785</name>
</gene>
<protein>
    <submittedName>
        <fullName evidence="3">Uncharacterized protein</fullName>
    </submittedName>
</protein>
<name>A0ABX6HWS2_9BURK</name>
<keyword evidence="2" id="KW-0472">Membrane</keyword>
<reference evidence="3 4" key="1">
    <citation type="journal article" date="2015" name="Genome Announc.">
        <title>Genome Sequences of Two Pandoraea pnomenusa Isolates Recovered 11 Months Apart from a Cystic Fibrosis Patient.</title>
        <authorList>
            <person name="Ee R."/>
            <person name="Ambrose M."/>
            <person name="Lazenby J."/>
            <person name="Williams P."/>
            <person name="Chan K.G."/>
            <person name="Roddam L."/>
        </authorList>
    </citation>
    <scope>NUCLEOTIDE SEQUENCE [LARGE SCALE GENOMIC DNA]</scope>
    <source>
        <strain evidence="3 4">6399</strain>
    </source>
</reference>
<keyword evidence="2" id="KW-1133">Transmembrane helix</keyword>
<keyword evidence="4" id="KW-1185">Reference proteome</keyword>
<dbReference type="Proteomes" id="UP000035080">
    <property type="component" value="Chromosome"/>
</dbReference>
<feature type="transmembrane region" description="Helical" evidence="2">
    <location>
        <begin position="6"/>
        <end position="29"/>
    </location>
</feature>
<feature type="region of interest" description="Disordered" evidence="1">
    <location>
        <begin position="264"/>
        <end position="309"/>
    </location>
</feature>
<keyword evidence="2" id="KW-0812">Transmembrane</keyword>
<evidence type="ECO:0000313" key="4">
    <source>
        <dbReference type="Proteomes" id="UP000035080"/>
    </source>
</evidence>
<evidence type="ECO:0000256" key="2">
    <source>
        <dbReference type="SAM" id="Phobius"/>
    </source>
</evidence>
<dbReference type="EMBL" id="CP047385">
    <property type="protein sequence ID" value="QHF15327.1"/>
    <property type="molecule type" value="Genomic_DNA"/>
</dbReference>
<feature type="compositionally biased region" description="Basic and acidic residues" evidence="1">
    <location>
        <begin position="287"/>
        <end position="309"/>
    </location>
</feature>